<evidence type="ECO:0000313" key="3">
    <source>
        <dbReference type="Proteomes" id="UP000267223"/>
    </source>
</evidence>
<evidence type="ECO:0000259" key="1">
    <source>
        <dbReference type="Pfam" id="PF21686"/>
    </source>
</evidence>
<dbReference type="InterPro" id="IPR052171">
    <property type="entry name" value="NHEJ_LigD"/>
</dbReference>
<dbReference type="InterPro" id="IPR014145">
    <property type="entry name" value="LigD_pol_dom"/>
</dbReference>
<accession>A0A3M9N4I3</accession>
<reference evidence="2 3" key="1">
    <citation type="submission" date="2018-11" db="EMBL/GenBank/DDBJ databases">
        <title>Draft genome sequence of Ferruginibacter sp. BO-59.</title>
        <authorList>
            <person name="Im W.T."/>
        </authorList>
    </citation>
    <scope>NUCLEOTIDE SEQUENCE [LARGE SCALE GENOMIC DNA]</scope>
    <source>
        <strain evidence="2 3">BO-59</strain>
    </source>
</reference>
<evidence type="ECO:0000313" key="2">
    <source>
        <dbReference type="EMBL" id="RNI32714.1"/>
    </source>
</evidence>
<feature type="domain" description="DNA ligase D polymerase" evidence="1">
    <location>
        <begin position="39"/>
        <end position="294"/>
    </location>
</feature>
<proteinExistence type="predicted"/>
<dbReference type="Gene3D" id="3.90.920.10">
    <property type="entry name" value="DNA primase, PRIM domain"/>
    <property type="match status" value="1"/>
</dbReference>
<gene>
    <name evidence="2" type="ORF">EFY79_20120</name>
</gene>
<keyword evidence="3" id="KW-1185">Reference proteome</keyword>
<dbReference type="Pfam" id="PF21686">
    <property type="entry name" value="LigD_Prim-Pol"/>
    <property type="match status" value="1"/>
</dbReference>
<dbReference type="PANTHER" id="PTHR42705:SF3">
    <property type="entry name" value="ATP-DEPENDENT DNA LIGASE"/>
    <property type="match status" value="1"/>
</dbReference>
<name>A0A3M9N4I3_9BACT</name>
<protein>
    <submittedName>
        <fullName evidence="2">DNA polymerase LigD</fullName>
    </submittedName>
</protein>
<dbReference type="OrthoDB" id="9802472at2"/>
<dbReference type="EMBL" id="RJJR01000025">
    <property type="protein sequence ID" value="RNI32714.1"/>
    <property type="molecule type" value="Genomic_DNA"/>
</dbReference>
<organism evidence="2 3">
    <name type="scientific">Hanamia caeni</name>
    <dbReference type="NCBI Taxonomy" id="2294116"/>
    <lineage>
        <taxon>Bacteria</taxon>
        <taxon>Pseudomonadati</taxon>
        <taxon>Bacteroidota</taxon>
        <taxon>Chitinophagia</taxon>
        <taxon>Chitinophagales</taxon>
        <taxon>Chitinophagaceae</taxon>
        <taxon>Hanamia</taxon>
    </lineage>
</organism>
<dbReference type="CDD" id="cd04865">
    <property type="entry name" value="LigD_Pol_like_2"/>
    <property type="match status" value="1"/>
</dbReference>
<dbReference type="AlphaFoldDB" id="A0A3M9N4I3"/>
<dbReference type="PANTHER" id="PTHR42705">
    <property type="entry name" value="BIFUNCTIONAL NON-HOMOLOGOUS END JOINING PROTEIN LIGD"/>
    <property type="match status" value="1"/>
</dbReference>
<dbReference type="NCBIfam" id="TIGR02778">
    <property type="entry name" value="ligD_pol"/>
    <property type="match status" value="1"/>
</dbReference>
<dbReference type="RefSeq" id="WP_123122558.1">
    <property type="nucleotide sequence ID" value="NZ_RJJR01000025.1"/>
</dbReference>
<sequence>MAALAKKDTDKLERVYKFGKNEIKVTHPNKIYFPKEKVTKGDVVDYYVSMAGYILPYLKGRPESLLRNPSGITGKGFFQKDAANDTPSYVHCKQVFSESTQKEVNYIVCDNIETLVYLNNLGCIEINPWHSTTKALDKPDYLMIDIDPSDNNTFEQVIEVALMVKAICDKAGADCYCKTSGASGMHVFIPTAKKYTFDQVKDFAYLVCMMVNEELKSFTTLERNLSKRNSKHIYMDYLQNRRGQTIASVYSLRPKPGATVSTPLLWDEVKPGLSPKQFTIYNTLERVQQMGDVFKGVLGKGINLKKCLENLEQVHE</sequence>
<comment type="caution">
    <text evidence="2">The sequence shown here is derived from an EMBL/GenBank/DDBJ whole genome shotgun (WGS) entry which is preliminary data.</text>
</comment>
<dbReference type="Proteomes" id="UP000267223">
    <property type="component" value="Unassembled WGS sequence"/>
</dbReference>